<dbReference type="GO" id="GO:0004560">
    <property type="term" value="F:alpha-L-fucosidase activity"/>
    <property type="evidence" value="ECO:0007669"/>
    <property type="project" value="UniProtKB-EC"/>
</dbReference>
<comment type="function">
    <text evidence="1">Alpha-L-fucosidase is responsible for hydrolyzing the alpha-1,6-linked fucose joined to the reducing-end N-acetylglucosamine of the carbohydrate moieties of glycoproteins.</text>
</comment>
<keyword evidence="4 7" id="KW-0732">Signal</keyword>
<dbReference type="EMBL" id="ML170168">
    <property type="protein sequence ID" value="TDL23967.1"/>
    <property type="molecule type" value="Genomic_DNA"/>
</dbReference>
<dbReference type="VEuPathDB" id="FungiDB:BD410DRAFT_786665"/>
<dbReference type="SMART" id="SM00812">
    <property type="entry name" value="Alpha_L_fucos"/>
    <property type="match status" value="1"/>
</dbReference>
<dbReference type="Gene3D" id="3.20.20.80">
    <property type="entry name" value="Glycosidases"/>
    <property type="match status" value="1"/>
</dbReference>
<evidence type="ECO:0000256" key="7">
    <source>
        <dbReference type="SAM" id="SignalP"/>
    </source>
</evidence>
<feature type="domain" description="Glycoside hydrolase family 29 N-terminal" evidence="8">
    <location>
        <begin position="147"/>
        <end position="521"/>
    </location>
</feature>
<evidence type="ECO:0000313" key="9">
    <source>
        <dbReference type="EMBL" id="TDL23967.1"/>
    </source>
</evidence>
<dbReference type="GO" id="GO:0006004">
    <property type="term" value="P:fucose metabolic process"/>
    <property type="evidence" value="ECO:0007669"/>
    <property type="project" value="InterPro"/>
</dbReference>
<keyword evidence="5 9" id="KW-0378">Hydrolase</keyword>
<evidence type="ECO:0000256" key="3">
    <source>
        <dbReference type="ARBA" id="ARBA00012662"/>
    </source>
</evidence>
<evidence type="ECO:0000313" key="10">
    <source>
        <dbReference type="Proteomes" id="UP000294933"/>
    </source>
</evidence>
<dbReference type="STRING" id="50990.A0A4Y7Q8I0"/>
<keyword evidence="10" id="KW-1185">Reference proteome</keyword>
<organism evidence="9 10">
    <name type="scientific">Rickenella mellea</name>
    <dbReference type="NCBI Taxonomy" id="50990"/>
    <lineage>
        <taxon>Eukaryota</taxon>
        <taxon>Fungi</taxon>
        <taxon>Dikarya</taxon>
        <taxon>Basidiomycota</taxon>
        <taxon>Agaricomycotina</taxon>
        <taxon>Agaricomycetes</taxon>
        <taxon>Hymenochaetales</taxon>
        <taxon>Rickenellaceae</taxon>
        <taxon>Rickenella</taxon>
    </lineage>
</organism>
<dbReference type="InterPro" id="IPR013780">
    <property type="entry name" value="Glyco_hydro_b"/>
</dbReference>
<dbReference type="PANTHER" id="PTHR10030:SF37">
    <property type="entry name" value="ALPHA-L-FUCOSIDASE-RELATED"/>
    <property type="match status" value="1"/>
</dbReference>
<evidence type="ECO:0000256" key="5">
    <source>
        <dbReference type="ARBA" id="ARBA00022801"/>
    </source>
</evidence>
<dbReference type="InterPro" id="IPR057739">
    <property type="entry name" value="Glyco_hydro_29_N"/>
</dbReference>
<evidence type="ECO:0000256" key="6">
    <source>
        <dbReference type="ARBA" id="ARBA00023295"/>
    </source>
</evidence>
<sequence>MRLFSRGRSLFLCLSTCIGLSVAASPKLAFTNVRSTTKLADETRNSTTNNVQYFEVTLGNTASQNSTSAWLTTPHTVEIISGQVSTVIPGQIKRLAAGQSTRILVGVQNSNSVGRGTAGTAKAVLKDATGTVVTTSASFNVTAGIPVYTSSSSSLGQHESPSWYDNAKFGIFVHWGVYAVPAYALVGKQYAEWYWWDMTYPNNKSSPTWTYHQNTYGKNVKYDDFIQNFTASNFQAKDLVDLFAASGAKYFVQVSKHHDGFAIFDTKNTSNRNSVQMGPKRDLLKEILDAAKQYHPELRRGTYFSLPEWFHPDYTPYKIRFPCTYGSLGKLPDGTTGLTCAGWSGGPAPDPFDTTQTWPYTGYVKSPTNYIVDVQGPQMEMLMNQYETEILWCDIGGANEMSSIAPAWFNNVTNQGRSVLINNRCGLSTYDITTPEYTTYAATTVKKWESNEGLDPFSYGYNAQTQPSQYKTPTQVIHSLVDITSKNGNYLLDIGPKADGTVAQPMVDTLTSVGDWLAQAGPAIYNTQYWAYNSSEGANLRFTTTTNAFYIISFAYPDPTNGIVITSPIPIVKGDTVKLLGGSGAAIPWTGASGSVTLKPPKAESDLVQYAWAFQVNYQ</sequence>
<dbReference type="EC" id="3.2.1.51" evidence="3"/>
<dbReference type="Pfam" id="PF01120">
    <property type="entry name" value="Alpha_L_fucos"/>
    <property type="match status" value="1"/>
</dbReference>
<protein>
    <recommendedName>
        <fullName evidence="3">alpha-L-fucosidase</fullName>
        <ecNumber evidence="3">3.2.1.51</ecNumber>
    </recommendedName>
</protein>
<dbReference type="SUPFAM" id="SSF51445">
    <property type="entry name" value="(Trans)glycosidases"/>
    <property type="match status" value="1"/>
</dbReference>
<evidence type="ECO:0000259" key="8">
    <source>
        <dbReference type="Pfam" id="PF01120"/>
    </source>
</evidence>
<keyword evidence="6" id="KW-0326">Glycosidase</keyword>
<dbReference type="AlphaFoldDB" id="A0A4Y7Q8I0"/>
<name>A0A4Y7Q8I0_9AGAM</name>
<reference evidence="9 10" key="1">
    <citation type="submission" date="2018-06" db="EMBL/GenBank/DDBJ databases">
        <title>A transcriptomic atlas of mushroom development highlights an independent origin of complex multicellularity.</title>
        <authorList>
            <consortium name="DOE Joint Genome Institute"/>
            <person name="Krizsan K."/>
            <person name="Almasi E."/>
            <person name="Merenyi Z."/>
            <person name="Sahu N."/>
            <person name="Viragh M."/>
            <person name="Koszo T."/>
            <person name="Mondo S."/>
            <person name="Kiss B."/>
            <person name="Balint B."/>
            <person name="Kues U."/>
            <person name="Barry K."/>
            <person name="Hegedus J.C."/>
            <person name="Henrissat B."/>
            <person name="Johnson J."/>
            <person name="Lipzen A."/>
            <person name="Ohm R."/>
            <person name="Nagy I."/>
            <person name="Pangilinan J."/>
            <person name="Yan J."/>
            <person name="Xiong Y."/>
            <person name="Grigoriev I.V."/>
            <person name="Hibbett D.S."/>
            <person name="Nagy L.G."/>
        </authorList>
    </citation>
    <scope>NUCLEOTIDE SEQUENCE [LARGE SCALE GENOMIC DNA]</scope>
    <source>
        <strain evidence="9 10">SZMC22713</strain>
    </source>
</reference>
<dbReference type="PANTHER" id="PTHR10030">
    <property type="entry name" value="ALPHA-L-FUCOSIDASE"/>
    <property type="match status" value="1"/>
</dbReference>
<dbReference type="PRINTS" id="PR00741">
    <property type="entry name" value="GLHYDRLASE29"/>
</dbReference>
<dbReference type="InterPro" id="IPR000933">
    <property type="entry name" value="Glyco_hydro_29"/>
</dbReference>
<dbReference type="Gene3D" id="2.60.40.1180">
    <property type="entry name" value="Golgi alpha-mannosidase II"/>
    <property type="match status" value="1"/>
</dbReference>
<evidence type="ECO:0000256" key="1">
    <source>
        <dbReference type="ARBA" id="ARBA00004071"/>
    </source>
</evidence>
<dbReference type="OrthoDB" id="6039950at2759"/>
<feature type="signal peptide" evidence="7">
    <location>
        <begin position="1"/>
        <end position="23"/>
    </location>
</feature>
<dbReference type="InterPro" id="IPR016286">
    <property type="entry name" value="FUC_metazoa-typ"/>
</dbReference>
<accession>A0A4Y7Q8I0</accession>
<dbReference type="GO" id="GO:0016139">
    <property type="term" value="P:glycoside catabolic process"/>
    <property type="evidence" value="ECO:0007669"/>
    <property type="project" value="TreeGrafter"/>
</dbReference>
<feature type="chain" id="PRO_5025405182" description="alpha-L-fucosidase" evidence="7">
    <location>
        <begin position="24"/>
        <end position="619"/>
    </location>
</feature>
<comment type="similarity">
    <text evidence="2">Belongs to the glycosyl hydrolase 29 family.</text>
</comment>
<gene>
    <name evidence="9" type="ORF">BD410DRAFT_786665</name>
</gene>
<dbReference type="Proteomes" id="UP000294933">
    <property type="component" value="Unassembled WGS sequence"/>
</dbReference>
<proteinExistence type="inferred from homology"/>
<evidence type="ECO:0000256" key="2">
    <source>
        <dbReference type="ARBA" id="ARBA00007951"/>
    </source>
</evidence>
<dbReference type="InterPro" id="IPR017853">
    <property type="entry name" value="GH"/>
</dbReference>
<evidence type="ECO:0000256" key="4">
    <source>
        <dbReference type="ARBA" id="ARBA00022729"/>
    </source>
</evidence>